<evidence type="ECO:0000313" key="2">
    <source>
        <dbReference type="EMBL" id="KAJ0198887.1"/>
    </source>
</evidence>
<protein>
    <recommendedName>
        <fullName evidence="1">Reverse transcriptase domain-containing protein</fullName>
    </recommendedName>
</protein>
<name>A0A9R1X7T9_LACSA</name>
<dbReference type="PANTHER" id="PTHR33116">
    <property type="entry name" value="REVERSE TRANSCRIPTASE ZINC-BINDING DOMAIN-CONTAINING PROTEIN-RELATED-RELATED"/>
    <property type="match status" value="1"/>
</dbReference>
<organism evidence="2 3">
    <name type="scientific">Lactuca sativa</name>
    <name type="common">Garden lettuce</name>
    <dbReference type="NCBI Taxonomy" id="4236"/>
    <lineage>
        <taxon>Eukaryota</taxon>
        <taxon>Viridiplantae</taxon>
        <taxon>Streptophyta</taxon>
        <taxon>Embryophyta</taxon>
        <taxon>Tracheophyta</taxon>
        <taxon>Spermatophyta</taxon>
        <taxon>Magnoliopsida</taxon>
        <taxon>eudicotyledons</taxon>
        <taxon>Gunneridae</taxon>
        <taxon>Pentapetalae</taxon>
        <taxon>asterids</taxon>
        <taxon>campanulids</taxon>
        <taxon>Asterales</taxon>
        <taxon>Asteraceae</taxon>
        <taxon>Cichorioideae</taxon>
        <taxon>Cichorieae</taxon>
        <taxon>Lactucinae</taxon>
        <taxon>Lactuca</taxon>
    </lineage>
</organism>
<evidence type="ECO:0000259" key="1">
    <source>
        <dbReference type="Pfam" id="PF00078"/>
    </source>
</evidence>
<gene>
    <name evidence="2" type="ORF">LSAT_V11C600329680</name>
</gene>
<evidence type="ECO:0000313" key="3">
    <source>
        <dbReference type="Proteomes" id="UP000235145"/>
    </source>
</evidence>
<comment type="caution">
    <text evidence="2">The sequence shown here is derived from an EMBL/GenBank/DDBJ whole genome shotgun (WGS) entry which is preliminary data.</text>
</comment>
<feature type="domain" description="Reverse transcriptase" evidence="1">
    <location>
        <begin position="10"/>
        <end position="122"/>
    </location>
</feature>
<reference evidence="2 3" key="1">
    <citation type="journal article" date="2017" name="Nat. Commun.">
        <title>Genome assembly with in vitro proximity ligation data and whole-genome triplication in lettuce.</title>
        <authorList>
            <person name="Reyes-Chin-Wo S."/>
            <person name="Wang Z."/>
            <person name="Yang X."/>
            <person name="Kozik A."/>
            <person name="Arikit S."/>
            <person name="Song C."/>
            <person name="Xia L."/>
            <person name="Froenicke L."/>
            <person name="Lavelle D.O."/>
            <person name="Truco M.J."/>
            <person name="Xia R."/>
            <person name="Zhu S."/>
            <person name="Xu C."/>
            <person name="Xu H."/>
            <person name="Xu X."/>
            <person name="Cox K."/>
            <person name="Korf I."/>
            <person name="Meyers B.C."/>
            <person name="Michelmore R.W."/>
        </authorList>
    </citation>
    <scope>NUCLEOTIDE SEQUENCE [LARGE SCALE GENOMIC DNA]</scope>
    <source>
        <strain evidence="3">cv. Salinas</strain>
        <tissue evidence="2">Seedlings</tissue>
    </source>
</reference>
<dbReference type="Pfam" id="PF00078">
    <property type="entry name" value="RVT_1"/>
    <property type="match status" value="1"/>
</dbReference>
<dbReference type="Proteomes" id="UP000235145">
    <property type="component" value="Unassembled WGS sequence"/>
</dbReference>
<accession>A0A9R1X7T9</accession>
<dbReference type="InterPro" id="IPR000477">
    <property type="entry name" value="RT_dom"/>
</dbReference>
<dbReference type="PANTHER" id="PTHR33116:SF79">
    <property type="entry name" value="REVERSE TRANSCRIPTASE DOMAIN, ZINC FINGER, CCHC-TYPE-RELATED"/>
    <property type="match status" value="1"/>
</dbReference>
<dbReference type="EMBL" id="NBSK02000006">
    <property type="protein sequence ID" value="KAJ0198887.1"/>
    <property type="molecule type" value="Genomic_DNA"/>
</dbReference>
<proteinExistence type="predicted"/>
<keyword evidence="3" id="KW-1185">Reference proteome</keyword>
<dbReference type="AlphaFoldDB" id="A0A9R1X7T9"/>
<sequence length="296" mass="34099">MINELYFWAKKVKKTILMFKVDFDKAFDSVNWEFLILFNLKWDLAVNGDPGSVDVSTHKGPRQGDPLSPFLFIIPMVGLNTAMLAARGKGISKGIQIPNNGPIISHLFYVDDALFVGEWTRPNLKNLARILKCFHILSGHKYLELVLRNVKLQIRLIFSDVKQDHFHSITWEFPSDKVVAPKSEGGLGVGSIRALNMSLIVKWWWRLKEEKESLWGLVIKGIHNLHNKSHDYLYNSNFSGVRNNIVSMKKDLLKYGLEIRDVFKLQVKSGVNTQFWTDKWLGLENLKNKFPALYEI</sequence>